<keyword evidence="1" id="KW-0472">Membrane</keyword>
<feature type="transmembrane region" description="Helical" evidence="1">
    <location>
        <begin position="6"/>
        <end position="25"/>
    </location>
</feature>
<name>A0AAP2REN2_9EURY</name>
<comment type="caution">
    <text evidence="2">The sequence shown here is derived from an EMBL/GenBank/DDBJ whole genome shotgun (WGS) entry which is preliminary data.</text>
</comment>
<organism evidence="2 3">
    <name type="scientific">Methanooceanicella nereidis</name>
    <dbReference type="NCBI Taxonomy" id="2052831"/>
    <lineage>
        <taxon>Archaea</taxon>
        <taxon>Methanobacteriati</taxon>
        <taxon>Methanobacteriota</taxon>
        <taxon>Stenosarchaea group</taxon>
        <taxon>Methanomicrobia</taxon>
        <taxon>Methanocellales</taxon>
        <taxon>Methanocellaceae</taxon>
        <taxon>Methanooceanicella</taxon>
    </lineage>
</organism>
<dbReference type="Proteomes" id="UP001320159">
    <property type="component" value="Unassembled WGS sequence"/>
</dbReference>
<accession>A0AAP2REN2</accession>
<reference evidence="2 3" key="1">
    <citation type="submission" date="2017-11" db="EMBL/GenBank/DDBJ databases">
        <title>Isolation and Characterization of Family Methanocellaceae Species from Potential Methane Hydrate Area Offshore Southwestern Taiwan.</title>
        <authorList>
            <person name="Zhang W.-L."/>
            <person name="Chen W.-C."/>
            <person name="Lai M.-C."/>
            <person name="Chen S.-C."/>
        </authorList>
    </citation>
    <scope>NUCLEOTIDE SEQUENCE [LARGE SCALE GENOMIC DNA]</scope>
    <source>
        <strain evidence="2 3">CWC-04</strain>
    </source>
</reference>
<protein>
    <submittedName>
        <fullName evidence="2">Uncharacterized protein</fullName>
    </submittedName>
</protein>
<proteinExistence type="predicted"/>
<keyword evidence="1" id="KW-1133">Transmembrane helix</keyword>
<dbReference type="EMBL" id="PGCK01000017">
    <property type="protein sequence ID" value="MCD1296314.1"/>
    <property type="molecule type" value="Genomic_DNA"/>
</dbReference>
<keyword evidence="3" id="KW-1185">Reference proteome</keyword>
<dbReference type="AlphaFoldDB" id="A0AAP2REN2"/>
<dbReference type="RefSeq" id="WP_230743313.1">
    <property type="nucleotide sequence ID" value="NZ_PGCK01000017.1"/>
</dbReference>
<evidence type="ECO:0000256" key="1">
    <source>
        <dbReference type="SAM" id="Phobius"/>
    </source>
</evidence>
<gene>
    <name evidence="2" type="ORF">CUJ83_15025</name>
</gene>
<sequence>MLSSFGTGAMMITVFLLLIAIYILLRFLKGGENREYIEMDEAQEAARISQIKKKEKEFLDSFTGPMLEDGIEDLDMAIESIKLGAEYFDNGAFVEAGEEFVAARKSTDESAKKLKEVIAMVEDPAHTNSVMAKKVLEECKMFREGSERMEKACDAMLDGNEKEAKELAANKEKLLKMAKEWTR</sequence>
<evidence type="ECO:0000313" key="2">
    <source>
        <dbReference type="EMBL" id="MCD1296314.1"/>
    </source>
</evidence>
<evidence type="ECO:0000313" key="3">
    <source>
        <dbReference type="Proteomes" id="UP001320159"/>
    </source>
</evidence>
<keyword evidence="1" id="KW-0812">Transmembrane</keyword>